<keyword evidence="2" id="KW-1185">Reference proteome</keyword>
<accession>A0ABU6ZKD9</accession>
<gene>
    <name evidence="1" type="ORF">PIB30_064343</name>
</gene>
<reference evidence="1 2" key="1">
    <citation type="journal article" date="2023" name="Plants (Basel)">
        <title>Bridging the Gap: Combining Genomics and Transcriptomics Approaches to Understand Stylosanthes scabra, an Orphan Legume from the Brazilian Caatinga.</title>
        <authorList>
            <person name="Ferreira-Neto J.R.C."/>
            <person name="da Silva M.D."/>
            <person name="Binneck E."/>
            <person name="de Melo N.F."/>
            <person name="da Silva R.H."/>
            <person name="de Melo A.L.T.M."/>
            <person name="Pandolfi V."/>
            <person name="Bustamante F.O."/>
            <person name="Brasileiro-Vidal A.C."/>
            <person name="Benko-Iseppon A.M."/>
        </authorList>
    </citation>
    <scope>NUCLEOTIDE SEQUENCE [LARGE SCALE GENOMIC DNA]</scope>
    <source>
        <tissue evidence="1">Leaves</tissue>
    </source>
</reference>
<proteinExistence type="predicted"/>
<comment type="caution">
    <text evidence="1">The sequence shown here is derived from an EMBL/GenBank/DDBJ whole genome shotgun (WGS) entry which is preliminary data.</text>
</comment>
<name>A0ABU6ZKD9_9FABA</name>
<organism evidence="1 2">
    <name type="scientific">Stylosanthes scabra</name>
    <dbReference type="NCBI Taxonomy" id="79078"/>
    <lineage>
        <taxon>Eukaryota</taxon>
        <taxon>Viridiplantae</taxon>
        <taxon>Streptophyta</taxon>
        <taxon>Embryophyta</taxon>
        <taxon>Tracheophyta</taxon>
        <taxon>Spermatophyta</taxon>
        <taxon>Magnoliopsida</taxon>
        <taxon>eudicotyledons</taxon>
        <taxon>Gunneridae</taxon>
        <taxon>Pentapetalae</taxon>
        <taxon>rosids</taxon>
        <taxon>fabids</taxon>
        <taxon>Fabales</taxon>
        <taxon>Fabaceae</taxon>
        <taxon>Papilionoideae</taxon>
        <taxon>50 kb inversion clade</taxon>
        <taxon>dalbergioids sensu lato</taxon>
        <taxon>Dalbergieae</taxon>
        <taxon>Pterocarpus clade</taxon>
        <taxon>Stylosanthes</taxon>
    </lineage>
</organism>
<evidence type="ECO:0008006" key="3">
    <source>
        <dbReference type="Google" id="ProtNLM"/>
    </source>
</evidence>
<protein>
    <recommendedName>
        <fullName evidence="3">Secreted protein</fullName>
    </recommendedName>
</protein>
<evidence type="ECO:0000313" key="2">
    <source>
        <dbReference type="Proteomes" id="UP001341840"/>
    </source>
</evidence>
<evidence type="ECO:0000313" key="1">
    <source>
        <dbReference type="EMBL" id="MED6222427.1"/>
    </source>
</evidence>
<sequence length="96" mass="11307">MRSRRSKIQFWLLSVNTMPLHRFLMPSHRAYRRTNPLCDRAVARIRFWLPLSKSMRPHPCTRIVVAEVAAGATGGWGSYEIVQFRCCPYLSRHYGW</sequence>
<dbReference type="EMBL" id="JASCZI010272486">
    <property type="protein sequence ID" value="MED6222427.1"/>
    <property type="molecule type" value="Genomic_DNA"/>
</dbReference>
<dbReference type="Proteomes" id="UP001341840">
    <property type="component" value="Unassembled WGS sequence"/>
</dbReference>